<evidence type="ECO:0000313" key="1">
    <source>
        <dbReference type="EMBL" id="KAL3579743.1"/>
    </source>
</evidence>
<dbReference type="EMBL" id="RCHU02000009">
    <property type="protein sequence ID" value="KAL3579743.1"/>
    <property type="molecule type" value="Genomic_DNA"/>
</dbReference>
<accession>A0ACC4BMB0</accession>
<gene>
    <name evidence="1" type="ORF">D5086_017578</name>
</gene>
<keyword evidence="2" id="KW-1185">Reference proteome</keyword>
<sequence length="144" mass="17173">MIERLCCALVWSTKHLRQYMLYYTTWLISKMDPLKYIFEKPYLSSRIARWQVMLVEYDIVYKTRKSIKGSVIADHLADNAIQDYEPLNFDFPNEDVSIVEEDKEKTDWWIMYFDGAVKCIWQWSRGCDNLTGPETISHLNQTTI</sequence>
<proteinExistence type="predicted"/>
<protein>
    <submittedName>
        <fullName evidence="1">Uncharacterized protein</fullName>
    </submittedName>
</protein>
<name>A0ACC4BMB0_POPAL</name>
<reference evidence="1 2" key="1">
    <citation type="journal article" date="2024" name="Plant Biotechnol. J.">
        <title>Genome and CRISPR/Cas9 system of a widespread forest tree (Populus alba) in the world.</title>
        <authorList>
            <person name="Liu Y.J."/>
            <person name="Jiang P.F."/>
            <person name="Han X.M."/>
            <person name="Li X.Y."/>
            <person name="Wang H.M."/>
            <person name="Wang Y.J."/>
            <person name="Wang X.X."/>
            <person name="Zeng Q.Y."/>
        </authorList>
    </citation>
    <scope>NUCLEOTIDE SEQUENCE [LARGE SCALE GENOMIC DNA]</scope>
    <source>
        <strain evidence="2">cv. PAL-ZL1</strain>
    </source>
</reference>
<organism evidence="1 2">
    <name type="scientific">Populus alba</name>
    <name type="common">White poplar</name>
    <dbReference type="NCBI Taxonomy" id="43335"/>
    <lineage>
        <taxon>Eukaryota</taxon>
        <taxon>Viridiplantae</taxon>
        <taxon>Streptophyta</taxon>
        <taxon>Embryophyta</taxon>
        <taxon>Tracheophyta</taxon>
        <taxon>Spermatophyta</taxon>
        <taxon>Magnoliopsida</taxon>
        <taxon>eudicotyledons</taxon>
        <taxon>Gunneridae</taxon>
        <taxon>Pentapetalae</taxon>
        <taxon>rosids</taxon>
        <taxon>fabids</taxon>
        <taxon>Malpighiales</taxon>
        <taxon>Salicaceae</taxon>
        <taxon>Saliceae</taxon>
        <taxon>Populus</taxon>
    </lineage>
</organism>
<comment type="caution">
    <text evidence="1">The sequence shown here is derived from an EMBL/GenBank/DDBJ whole genome shotgun (WGS) entry which is preliminary data.</text>
</comment>
<dbReference type="Proteomes" id="UP000309997">
    <property type="component" value="Unassembled WGS sequence"/>
</dbReference>
<evidence type="ECO:0000313" key="2">
    <source>
        <dbReference type="Proteomes" id="UP000309997"/>
    </source>
</evidence>